<name>A0A0F7IGF2_9EURY</name>
<dbReference type="KEGG" id="gah:GAH_01736"/>
<dbReference type="Proteomes" id="UP000034723">
    <property type="component" value="Chromosome"/>
</dbReference>
<gene>
    <name evidence="1" type="ORF">GAH_01736</name>
</gene>
<sequence>MPAVKILSALPAEEIRELLREVLDELGVDYSESESGFTIDSGKITIREAGKTSLGLTLNEIAIPKGRIAERFRERLMRKRAGG</sequence>
<dbReference type="InParanoid" id="A0A0F7IGF2"/>
<organism evidence="1 2">
    <name type="scientific">Geoglobus ahangari</name>
    <dbReference type="NCBI Taxonomy" id="113653"/>
    <lineage>
        <taxon>Archaea</taxon>
        <taxon>Methanobacteriati</taxon>
        <taxon>Methanobacteriota</taxon>
        <taxon>Archaeoglobi</taxon>
        <taxon>Archaeoglobales</taxon>
        <taxon>Archaeoglobaceae</taxon>
        <taxon>Geoglobus</taxon>
    </lineage>
</organism>
<evidence type="ECO:0000313" key="2">
    <source>
        <dbReference type="Proteomes" id="UP000034723"/>
    </source>
</evidence>
<keyword evidence="2" id="KW-1185">Reference proteome</keyword>
<protein>
    <submittedName>
        <fullName evidence="1">Uncharacterized protein</fullName>
    </submittedName>
</protein>
<dbReference type="HOGENOM" id="CLU_2534520_0_0_2"/>
<dbReference type="STRING" id="113653.GAH_01736"/>
<proteinExistence type="predicted"/>
<dbReference type="AlphaFoldDB" id="A0A0F7IGF2"/>
<accession>A0A0F7IGF2</accession>
<reference evidence="1 2" key="1">
    <citation type="submission" date="2015-04" db="EMBL/GenBank/DDBJ databases">
        <title>The complete genome sequence of the hyperthermophilic, obligate iron-reducing archaeon Geoglobus ahangari strain 234T.</title>
        <authorList>
            <person name="Manzella M.P."/>
            <person name="Holmes D.E."/>
            <person name="Rocheleau J.M."/>
            <person name="Chung A."/>
            <person name="Reguera G."/>
            <person name="Kashefi K."/>
        </authorList>
    </citation>
    <scope>NUCLEOTIDE SEQUENCE [LARGE SCALE GENOMIC DNA]</scope>
    <source>
        <strain evidence="1 2">234</strain>
    </source>
</reference>
<evidence type="ECO:0000313" key="1">
    <source>
        <dbReference type="EMBL" id="AKG90982.1"/>
    </source>
</evidence>
<dbReference type="EMBL" id="CP011267">
    <property type="protein sequence ID" value="AKG90982.1"/>
    <property type="molecule type" value="Genomic_DNA"/>
</dbReference>